<dbReference type="InterPro" id="IPR008218">
    <property type="entry name" value="ATPase_V1-cplx_f_g_su"/>
</dbReference>
<keyword evidence="3 5" id="KW-0375">Hydrogen ion transport</keyword>
<dbReference type="PIRSF" id="PIRSF015945">
    <property type="entry name" value="ATPase_V1_F_euk"/>
    <property type="match status" value="1"/>
</dbReference>
<protein>
    <recommendedName>
        <fullName evidence="5">V-type proton ATPase subunit F</fullName>
    </recommendedName>
</protein>
<evidence type="ECO:0000256" key="5">
    <source>
        <dbReference type="PIRNR" id="PIRNR015945"/>
    </source>
</evidence>
<accession>A0A1R4AAS0</accession>
<reference evidence="6 7" key="3">
    <citation type="journal article" date="2016" name="Sci. Rep.">
        <title>Genome-wide diversity and gene expression profiling of Babesia microti isolates identify polymorphic genes that mediate host-pathogen interactions.</title>
        <authorList>
            <person name="Silva J.C."/>
            <person name="Cornillot E."/>
            <person name="McCracken C."/>
            <person name="Usmani-Brown S."/>
            <person name="Dwivedi A."/>
            <person name="Ifeonu O.O."/>
            <person name="Crabtree J."/>
            <person name="Gotia H.T."/>
            <person name="Virji A.Z."/>
            <person name="Reynes C."/>
            <person name="Colinge J."/>
            <person name="Kumar V."/>
            <person name="Lawres L."/>
            <person name="Pazzi J.E."/>
            <person name="Pablo J.V."/>
            <person name="Hung C."/>
            <person name="Brancato J."/>
            <person name="Kumari P."/>
            <person name="Orvis J."/>
            <person name="Tretina K."/>
            <person name="Chibucos M."/>
            <person name="Ott S."/>
            <person name="Sadzewicz L."/>
            <person name="Sengamalay N."/>
            <person name="Shetty A.C."/>
            <person name="Su Q."/>
            <person name="Tallon L."/>
            <person name="Fraser C.M."/>
            <person name="Frutos R."/>
            <person name="Molina D.M."/>
            <person name="Krause P.J."/>
            <person name="Ben Mamoun C."/>
        </authorList>
    </citation>
    <scope>NUCLEOTIDE SEQUENCE [LARGE SCALE GENOMIC DNA]</scope>
    <source>
        <strain evidence="6 7">RI</strain>
    </source>
</reference>
<dbReference type="OrthoDB" id="10261947at2759"/>
<evidence type="ECO:0000256" key="1">
    <source>
        <dbReference type="ARBA" id="ARBA00010148"/>
    </source>
</evidence>
<evidence type="ECO:0000313" key="7">
    <source>
        <dbReference type="Proteomes" id="UP000002899"/>
    </source>
</evidence>
<dbReference type="RefSeq" id="XP_021338294.1">
    <property type="nucleotide sequence ID" value="XM_021481678.1"/>
</dbReference>
<dbReference type="GeneID" id="24424440"/>
<dbReference type="SUPFAM" id="SSF159468">
    <property type="entry name" value="AtpF-like"/>
    <property type="match status" value="1"/>
</dbReference>
<comment type="function">
    <text evidence="5">Subunit of the V1 complex of vacuolar(H+)-ATPase (V-ATPase), a multisubunit enzyme composed of a peripheral complex (V1) that hydrolyzes ATP and a membrane integral complex (V0) that translocates protons. V-ATPase is responsible for acidifying and maintaining the pH of intracellular compartments.</text>
</comment>
<keyword evidence="2 5" id="KW-0813">Transport</keyword>
<evidence type="ECO:0000256" key="4">
    <source>
        <dbReference type="ARBA" id="ARBA00023065"/>
    </source>
</evidence>
<evidence type="ECO:0000313" key="6">
    <source>
        <dbReference type="EMBL" id="SJK86098.1"/>
    </source>
</evidence>
<dbReference type="InterPro" id="IPR036906">
    <property type="entry name" value="ATPase_V1_fsu_sf"/>
</dbReference>
<dbReference type="PANTHER" id="PTHR13861">
    <property type="entry name" value="VACUOLAR ATP SYNTHASE SUBUNIT F"/>
    <property type="match status" value="1"/>
</dbReference>
<keyword evidence="7" id="KW-1185">Reference proteome</keyword>
<dbReference type="Proteomes" id="UP000002899">
    <property type="component" value="Chromosome II"/>
</dbReference>
<keyword evidence="4 5" id="KW-0406">Ion transport</keyword>
<name>A0A1R4AAS0_BABMR</name>
<dbReference type="PANTHER" id="PTHR13861:SF2">
    <property type="entry name" value="V-TYPE PROTON ATPASE SUBUNIT F"/>
    <property type="match status" value="1"/>
</dbReference>
<dbReference type="NCBIfam" id="TIGR01101">
    <property type="entry name" value="V_ATP_synt_F"/>
    <property type="match status" value="1"/>
</dbReference>
<dbReference type="VEuPathDB" id="PiroplasmaDB:BMR1_02g03285"/>
<sequence>MTIQRQITNAKIYIIGDKDTVIGFLLAGAGNKDGRGRTNYTVVTPKMDKIQIENVFRSYVEQEDCGIIIINQHLAEKIRSTVNMHVKPIPSVVEVPSKTQPYDPSKDVIMKRIEVYKNVNSNK</sequence>
<dbReference type="EMBL" id="FO082872">
    <property type="protein sequence ID" value="SJK86098.1"/>
    <property type="molecule type" value="Genomic_DNA"/>
</dbReference>
<evidence type="ECO:0000256" key="3">
    <source>
        <dbReference type="ARBA" id="ARBA00022781"/>
    </source>
</evidence>
<reference evidence="6 7" key="2">
    <citation type="journal article" date="2013" name="PLoS ONE">
        <title>Whole genome mapping and re-organization of the nuclear and mitochondrial genomes of Babesia microti isolates.</title>
        <authorList>
            <person name="Cornillot E."/>
            <person name="Dassouli A."/>
            <person name="Garg A."/>
            <person name="Pachikara N."/>
            <person name="Randazzo S."/>
            <person name="Depoix D."/>
            <person name="Carcy B."/>
            <person name="Delbecq S."/>
            <person name="Frutos R."/>
            <person name="Silva J.C."/>
            <person name="Sutton R."/>
            <person name="Krause P.J."/>
            <person name="Mamoun C.B."/>
        </authorList>
    </citation>
    <scope>NUCLEOTIDE SEQUENCE [LARGE SCALE GENOMIC DNA]</scope>
    <source>
        <strain evidence="6 7">RI</strain>
    </source>
</reference>
<dbReference type="AlphaFoldDB" id="A0A1R4AAS0"/>
<dbReference type="InterPro" id="IPR005772">
    <property type="entry name" value="ATPase_V1-cplx_fsu_euk"/>
</dbReference>
<dbReference type="GO" id="GO:0033180">
    <property type="term" value="C:proton-transporting V-type ATPase, V1 domain"/>
    <property type="evidence" value="ECO:0007669"/>
    <property type="project" value="InterPro"/>
</dbReference>
<proteinExistence type="inferred from homology"/>
<evidence type="ECO:0000256" key="2">
    <source>
        <dbReference type="ARBA" id="ARBA00022448"/>
    </source>
</evidence>
<dbReference type="KEGG" id="bmic:BMR1_02g03285"/>
<gene>
    <name evidence="6" type="ORF">BMR1_02g03285</name>
</gene>
<dbReference type="GO" id="GO:0046961">
    <property type="term" value="F:proton-transporting ATPase activity, rotational mechanism"/>
    <property type="evidence" value="ECO:0007669"/>
    <property type="project" value="InterPro"/>
</dbReference>
<comment type="similarity">
    <text evidence="1 5">Belongs to the V-ATPase F subunit family.</text>
</comment>
<dbReference type="Pfam" id="PF01990">
    <property type="entry name" value="ATP-synt_F"/>
    <property type="match status" value="1"/>
</dbReference>
<reference evidence="6 7" key="1">
    <citation type="journal article" date="2012" name="Nucleic Acids Res.">
        <title>Sequencing of the smallest Apicomplexan genome from the human pathogen Babesia microti.</title>
        <authorList>
            <person name="Cornillot E."/>
            <person name="Hadj-Kaddour K."/>
            <person name="Dassouli A."/>
            <person name="Noel B."/>
            <person name="Ranwez V."/>
            <person name="Vacherie B."/>
            <person name="Augagneur Y."/>
            <person name="Bres V."/>
            <person name="Duclos A."/>
            <person name="Randazzo S."/>
            <person name="Carcy B."/>
            <person name="Debierre-Grockiego F."/>
            <person name="Delbecq S."/>
            <person name="Moubri-Menage K."/>
            <person name="Shams-Eldin H."/>
            <person name="Usmani-Brown S."/>
            <person name="Bringaud F."/>
            <person name="Wincker P."/>
            <person name="Vivares C.P."/>
            <person name="Schwarz R.T."/>
            <person name="Schetters T.P."/>
            <person name="Krause P.J."/>
            <person name="Gorenflot A."/>
            <person name="Berry V."/>
            <person name="Barbe V."/>
            <person name="Ben Mamoun C."/>
        </authorList>
    </citation>
    <scope>NUCLEOTIDE SEQUENCE [LARGE SCALE GENOMIC DNA]</scope>
    <source>
        <strain evidence="6 7">RI</strain>
    </source>
</reference>
<comment type="subunit">
    <text evidence="5">V-ATPase is a heteromultimeric enzyme made up of two complexes: the ATP-hydrolytic V1 complex and the proton translocation V0 complex.</text>
</comment>
<organism evidence="6 7">
    <name type="scientific">Babesia microti (strain RI)</name>
    <dbReference type="NCBI Taxonomy" id="1133968"/>
    <lineage>
        <taxon>Eukaryota</taxon>
        <taxon>Sar</taxon>
        <taxon>Alveolata</taxon>
        <taxon>Apicomplexa</taxon>
        <taxon>Aconoidasida</taxon>
        <taxon>Piroplasmida</taxon>
        <taxon>Babesiidae</taxon>
        <taxon>Babesia</taxon>
    </lineage>
</organism>
<dbReference type="Gene3D" id="3.40.50.10580">
    <property type="entry name" value="ATPase, V1 complex, subunit F"/>
    <property type="match status" value="1"/>
</dbReference>